<dbReference type="EMBL" id="JAYJJR010000005">
    <property type="protein sequence ID" value="MEB3021481.1"/>
    <property type="molecule type" value="Genomic_DNA"/>
</dbReference>
<protein>
    <submittedName>
        <fullName evidence="1">Uncharacterized protein</fullName>
    </submittedName>
</protein>
<proteinExistence type="predicted"/>
<evidence type="ECO:0000313" key="1">
    <source>
        <dbReference type="EMBL" id="MEB3021481.1"/>
    </source>
</evidence>
<sequence length="296" mass="32080">MPSPPYFTPSDGSVRLSPWMHRVGAEWKPLETTLTEWNPGTSLDIAREFTIDLEQVRAECGLPDDAQIRIASSWHSDASKMGGRIFVAELTSRTVDQVRGELDGMLIGGRVHLRTTVTAGDAISIRDGAPSEPGSILFEDVHAIALGEDDGRFPVCVDDFARTPYDPDASWFFEVDTSDLTAPFIAGSVLHMNSRDKKLVAATVADSPTPIQRQLVQELSHSLASHLLYLAMQIDEAEPLGDPSDWPIGSLGATFALILRDANVSGTLLRAGIDAGARLRATVEGTTRRQGKGRAF</sequence>
<name>A0ABU5XH06_9MYCO</name>
<gene>
    <name evidence="1" type="ORF">K6T79_10525</name>
</gene>
<organism evidence="1 2">
    <name type="scientific">[Mycobacterium] crassicus</name>
    <dbReference type="NCBI Taxonomy" id="2872309"/>
    <lineage>
        <taxon>Bacteria</taxon>
        <taxon>Bacillati</taxon>
        <taxon>Actinomycetota</taxon>
        <taxon>Actinomycetes</taxon>
        <taxon>Mycobacteriales</taxon>
        <taxon>Mycobacteriaceae</taxon>
        <taxon>Mycolicibacter</taxon>
    </lineage>
</organism>
<accession>A0ABU5XH06</accession>
<comment type="caution">
    <text evidence="1">The sequence shown here is derived from an EMBL/GenBank/DDBJ whole genome shotgun (WGS) entry which is preliminary data.</text>
</comment>
<reference evidence="1 2" key="1">
    <citation type="submission" date="2023-12" db="EMBL/GenBank/DDBJ databases">
        <title>Description of new species of Mycobacterium terrae complex isolated from sewage at the Sao Paulo Zoological Park Foundation in Brazil.</title>
        <authorList>
            <person name="Romagnoli C.L."/>
            <person name="Conceicao E.C."/>
            <person name="Machado E."/>
            <person name="Barreto L.B.P.F."/>
            <person name="Sharma A."/>
            <person name="Silva N.M."/>
            <person name="Marques L.E."/>
            <person name="Juliana M.A."/>
            <person name="Lourenco M.C.S."/>
            <person name="Digiampietri L.A."/>
            <person name="Suffys P.N."/>
            <person name="Viana-Niero C."/>
        </authorList>
    </citation>
    <scope>NUCLEOTIDE SEQUENCE [LARGE SCALE GENOMIC DNA]</scope>
    <source>
        <strain evidence="1 2">MYC098</strain>
    </source>
</reference>
<evidence type="ECO:0000313" key="2">
    <source>
        <dbReference type="Proteomes" id="UP001299596"/>
    </source>
</evidence>
<dbReference type="Proteomes" id="UP001299596">
    <property type="component" value="Unassembled WGS sequence"/>
</dbReference>
<keyword evidence="2" id="KW-1185">Reference proteome</keyword>
<dbReference type="RefSeq" id="WP_225406155.1">
    <property type="nucleotide sequence ID" value="NZ_JAYJJR010000005.1"/>
</dbReference>